<dbReference type="OrthoDB" id="7328956at2"/>
<keyword evidence="2" id="KW-1185">Reference proteome</keyword>
<proteinExistence type="predicted"/>
<dbReference type="KEGG" id="ncb:C0V82_15710"/>
<reference evidence="1 2" key="1">
    <citation type="submission" date="2017-12" db="EMBL/GenBank/DDBJ databases">
        <title>Genomes of bacteria within cyanobacterial aggregates.</title>
        <authorList>
            <person name="Cai H."/>
        </authorList>
    </citation>
    <scope>NUCLEOTIDE SEQUENCE [LARGE SCALE GENOMIC DNA]</scope>
    <source>
        <strain evidence="1 2">TH16</strain>
    </source>
</reference>
<evidence type="ECO:0000313" key="1">
    <source>
        <dbReference type="EMBL" id="AUN31525.1"/>
    </source>
</evidence>
<dbReference type="EMBL" id="CP025611">
    <property type="protein sequence ID" value="AUN31525.1"/>
    <property type="molecule type" value="Genomic_DNA"/>
</dbReference>
<dbReference type="PANTHER" id="PTHR34219:SF3">
    <property type="entry name" value="BLL7967 PROTEIN"/>
    <property type="match status" value="1"/>
</dbReference>
<dbReference type="AlphaFoldDB" id="A0A2K9NGY7"/>
<accession>A0A2K9NGY7</accession>
<protein>
    <submittedName>
        <fullName evidence="1">Peptidase</fullName>
    </submittedName>
</protein>
<dbReference type="InterPro" id="IPR005625">
    <property type="entry name" value="PepSY-ass_TM"/>
</dbReference>
<organism evidence="1 2">
    <name type="scientific">Niveispirillum cyanobacteriorum</name>
    <dbReference type="NCBI Taxonomy" id="1612173"/>
    <lineage>
        <taxon>Bacteria</taxon>
        <taxon>Pseudomonadati</taxon>
        <taxon>Pseudomonadota</taxon>
        <taxon>Alphaproteobacteria</taxon>
        <taxon>Rhodospirillales</taxon>
        <taxon>Azospirillaceae</taxon>
        <taxon>Niveispirillum</taxon>
    </lineage>
</organism>
<dbReference type="Pfam" id="PF03929">
    <property type="entry name" value="PepSY_TM"/>
    <property type="match status" value="1"/>
</dbReference>
<dbReference type="Proteomes" id="UP000234752">
    <property type="component" value="Chromosome eg_1"/>
</dbReference>
<dbReference type="RefSeq" id="WP_102113102.1">
    <property type="nucleotide sequence ID" value="NZ_BMGN01000005.1"/>
</dbReference>
<name>A0A2K9NGY7_9PROT</name>
<sequence>MKALDLLHRWAGGILGLVLALMGLSGALLVHKDAWVMAPGAGDALVRDAGPVAAAVGKIFADPARPESIIFASDSFGLHRLRTAKGAGAYADQAGTVVASWDSIWERPELWLFDLHHYLLAGEVGETFLGIVSLVGLFFVISGFILWWKLRRTFQFKLWPARMSRPAIIRHHRDIGVVLAPLLFVSCLTGAMLTLRPVADFVLSPLGSAKEWRAATAAPKVTGGPLADNPDWHAMLSAAQARFPEAEFRVLALPRKAGDLISLRLKQPDEWLPNGRTLIWFDPADGRVVDMRDALSMPAGQQAFQKVYPLHAAKVGGLAYRLLMTLSGLGMAVLGTLAVWTFWFKRPKKQAAPV</sequence>
<gene>
    <name evidence="1" type="ORF">C0V82_15710</name>
</gene>
<dbReference type="PANTHER" id="PTHR34219">
    <property type="entry name" value="IRON-REGULATED INNER MEMBRANE PROTEIN-RELATED"/>
    <property type="match status" value="1"/>
</dbReference>
<evidence type="ECO:0000313" key="2">
    <source>
        <dbReference type="Proteomes" id="UP000234752"/>
    </source>
</evidence>